<protein>
    <submittedName>
        <fullName evidence="4">Protein tyrosine kinase</fullName>
    </submittedName>
</protein>
<reference evidence="4 5" key="1">
    <citation type="submission" date="2019-04" db="EMBL/GenBank/DDBJ databases">
        <title>Taxonomy of novel Haliea sp. from mangrove soil of West Coast of India.</title>
        <authorList>
            <person name="Verma A."/>
            <person name="Kumar P."/>
            <person name="Krishnamurthi S."/>
        </authorList>
    </citation>
    <scope>NUCLEOTIDE SEQUENCE [LARGE SCALE GENOMIC DNA]</scope>
    <source>
        <strain evidence="4 5">SAOS-164</strain>
    </source>
</reference>
<dbReference type="PANTHER" id="PTHR32309:SF13">
    <property type="entry name" value="FERRIC ENTEROBACTIN TRANSPORT PROTEIN FEPE"/>
    <property type="match status" value="1"/>
</dbReference>
<dbReference type="InterPro" id="IPR027417">
    <property type="entry name" value="P-loop_NTPase"/>
</dbReference>
<dbReference type="SUPFAM" id="SSF52540">
    <property type="entry name" value="P-loop containing nucleoside triphosphate hydrolases"/>
    <property type="match status" value="1"/>
</dbReference>
<evidence type="ECO:0000313" key="4">
    <source>
        <dbReference type="EMBL" id="TGD74351.1"/>
    </source>
</evidence>
<feature type="region of interest" description="Disordered" evidence="3">
    <location>
        <begin position="1"/>
        <end position="22"/>
    </location>
</feature>
<keyword evidence="1" id="KW-0547">Nucleotide-binding</keyword>
<organism evidence="4 5">
    <name type="scientific">Mangrovimicrobium sediminis</name>
    <dbReference type="NCBI Taxonomy" id="2562682"/>
    <lineage>
        <taxon>Bacteria</taxon>
        <taxon>Pseudomonadati</taxon>
        <taxon>Pseudomonadota</taxon>
        <taxon>Gammaproteobacteria</taxon>
        <taxon>Cellvibrionales</taxon>
        <taxon>Halieaceae</taxon>
        <taxon>Mangrovimicrobium</taxon>
    </lineage>
</organism>
<comment type="caution">
    <text evidence="4">The sequence shown here is derived from an EMBL/GenBank/DDBJ whole genome shotgun (WGS) entry which is preliminary data.</text>
</comment>
<evidence type="ECO:0000256" key="1">
    <source>
        <dbReference type="ARBA" id="ARBA00022741"/>
    </source>
</evidence>
<evidence type="ECO:0000313" key="5">
    <source>
        <dbReference type="Proteomes" id="UP000298050"/>
    </source>
</evidence>
<dbReference type="Proteomes" id="UP000298050">
    <property type="component" value="Unassembled WGS sequence"/>
</dbReference>
<sequence>MEHGQGAGEAAAGQSSSATSEPERVIPLDLEHLERHRIVAFNKHNLISSVFDLLRTQVLHKMKANNWRTLAVVSPTEASGKTVLAINLSMSIAHLLERSALLVDFDFRRPSVLRYLGTQSEKSLHQYLHGQCTLDEVLIHPQLPRFSVLGNREPVANPAELLGSSRTENFLQELREQNEERIVLIDLPPLISADDALAVLPRIDCAIMVVANGLSSEQEVRDSLRIVRQMSSTQLLGTVLNKSRDEQIRNPYGYTGEGA</sequence>
<accession>A0A4Z0M4C7</accession>
<dbReference type="GO" id="GO:0004713">
    <property type="term" value="F:protein tyrosine kinase activity"/>
    <property type="evidence" value="ECO:0007669"/>
    <property type="project" value="TreeGrafter"/>
</dbReference>
<dbReference type="OrthoDB" id="9775724at2"/>
<dbReference type="EMBL" id="SRLE01000006">
    <property type="protein sequence ID" value="TGD74351.1"/>
    <property type="molecule type" value="Genomic_DNA"/>
</dbReference>
<dbReference type="PANTHER" id="PTHR32309">
    <property type="entry name" value="TYROSINE-PROTEIN KINASE"/>
    <property type="match status" value="1"/>
</dbReference>
<dbReference type="InterPro" id="IPR050445">
    <property type="entry name" value="Bact_polysacc_biosynth/exp"/>
</dbReference>
<dbReference type="Gene3D" id="3.40.50.300">
    <property type="entry name" value="P-loop containing nucleotide triphosphate hydrolases"/>
    <property type="match status" value="1"/>
</dbReference>
<keyword evidence="4" id="KW-0808">Transferase</keyword>
<dbReference type="InterPro" id="IPR005702">
    <property type="entry name" value="Wzc-like_C"/>
</dbReference>
<keyword evidence="2" id="KW-0067">ATP-binding</keyword>
<feature type="compositionally biased region" description="Low complexity" evidence="3">
    <location>
        <begin position="8"/>
        <end position="20"/>
    </location>
</feature>
<gene>
    <name evidence="4" type="ORF">E4634_07355</name>
</gene>
<proteinExistence type="predicted"/>
<dbReference type="CDD" id="cd05387">
    <property type="entry name" value="BY-kinase"/>
    <property type="match status" value="1"/>
</dbReference>
<evidence type="ECO:0000256" key="2">
    <source>
        <dbReference type="ARBA" id="ARBA00022840"/>
    </source>
</evidence>
<evidence type="ECO:0000256" key="3">
    <source>
        <dbReference type="SAM" id="MobiDB-lite"/>
    </source>
</evidence>
<name>A0A4Z0M4C7_9GAMM</name>
<keyword evidence="4" id="KW-0418">Kinase</keyword>
<keyword evidence="5" id="KW-1185">Reference proteome</keyword>
<dbReference type="AlphaFoldDB" id="A0A4Z0M4C7"/>
<dbReference type="GO" id="GO:0005886">
    <property type="term" value="C:plasma membrane"/>
    <property type="evidence" value="ECO:0007669"/>
    <property type="project" value="TreeGrafter"/>
</dbReference>